<feature type="region of interest" description="Disordered" evidence="1">
    <location>
        <begin position="304"/>
        <end position="353"/>
    </location>
</feature>
<accession>A0A2Z6QT24</accession>
<protein>
    <submittedName>
        <fullName evidence="2">Uncharacterized protein</fullName>
    </submittedName>
</protein>
<sequence length="368" mass="42185">MENFEQTWSTTITELIKTFEAELIKDIVNVYAVPPHGKPNKPDRQFKTLAFHAGEKNLFQPTDRRFTGAKNAKPNNHVIAATALLRKQFRRLGATAIMGTTRTKAPIVPTESQAMVIDSKEKQGSIQKVMCDNNIVYEGQNRQRRTIMVYDVPTTWSSDKIRSAFSDWGRVLNISLKTQHKYYTIHVDIVLNPTKDTEFILMPWCTQLGGIWVRWFPGEWKLAQRKSQEIFQASFRFPADTTEDAIYSKFTPDGESLLQYTRAATWKVIKDKQGLKGILYFETHERLMRALTLQTDKIKLTNSRTPLPIKSKKTKDNKSGFTQKSRQSKSPKQGQVCPDHKKSKAKKNKSRKKTAALDDLCTLLKSLI</sequence>
<gene>
    <name evidence="2" type="ORF">RclHR1_14390001</name>
</gene>
<evidence type="ECO:0000313" key="3">
    <source>
        <dbReference type="Proteomes" id="UP000247702"/>
    </source>
</evidence>
<dbReference type="EMBL" id="BEXD01000490">
    <property type="protein sequence ID" value="GBB87881.1"/>
    <property type="molecule type" value="Genomic_DNA"/>
</dbReference>
<dbReference type="Proteomes" id="UP000247702">
    <property type="component" value="Unassembled WGS sequence"/>
</dbReference>
<dbReference type="SUPFAM" id="SSF54928">
    <property type="entry name" value="RNA-binding domain, RBD"/>
    <property type="match status" value="1"/>
</dbReference>
<name>A0A2Z6QT24_9GLOM</name>
<feature type="compositionally biased region" description="Polar residues" evidence="1">
    <location>
        <begin position="319"/>
        <end position="333"/>
    </location>
</feature>
<evidence type="ECO:0000313" key="2">
    <source>
        <dbReference type="EMBL" id="GBB87881.1"/>
    </source>
</evidence>
<evidence type="ECO:0000256" key="1">
    <source>
        <dbReference type="SAM" id="MobiDB-lite"/>
    </source>
</evidence>
<keyword evidence="3" id="KW-1185">Reference proteome</keyword>
<dbReference type="AlphaFoldDB" id="A0A2Z6QT24"/>
<dbReference type="InterPro" id="IPR035979">
    <property type="entry name" value="RBD_domain_sf"/>
</dbReference>
<feature type="compositionally biased region" description="Basic residues" evidence="1">
    <location>
        <begin position="341"/>
        <end position="353"/>
    </location>
</feature>
<reference evidence="2 3" key="1">
    <citation type="submission" date="2017-11" db="EMBL/GenBank/DDBJ databases">
        <title>The genome of Rhizophagus clarus HR1 reveals common genetic basis of auxotrophy among arbuscular mycorrhizal fungi.</title>
        <authorList>
            <person name="Kobayashi Y."/>
        </authorList>
    </citation>
    <scope>NUCLEOTIDE SEQUENCE [LARGE SCALE GENOMIC DNA]</scope>
    <source>
        <strain evidence="2 3">HR1</strain>
    </source>
</reference>
<organism evidence="2 3">
    <name type="scientific">Rhizophagus clarus</name>
    <dbReference type="NCBI Taxonomy" id="94130"/>
    <lineage>
        <taxon>Eukaryota</taxon>
        <taxon>Fungi</taxon>
        <taxon>Fungi incertae sedis</taxon>
        <taxon>Mucoromycota</taxon>
        <taxon>Glomeromycotina</taxon>
        <taxon>Glomeromycetes</taxon>
        <taxon>Glomerales</taxon>
        <taxon>Glomeraceae</taxon>
        <taxon>Rhizophagus</taxon>
    </lineage>
</organism>
<dbReference type="GO" id="GO:0003676">
    <property type="term" value="F:nucleic acid binding"/>
    <property type="evidence" value="ECO:0007669"/>
    <property type="project" value="InterPro"/>
</dbReference>
<proteinExistence type="predicted"/>
<comment type="caution">
    <text evidence="2">The sequence shown here is derived from an EMBL/GenBank/DDBJ whole genome shotgun (WGS) entry which is preliminary data.</text>
</comment>